<dbReference type="HOGENOM" id="CLU_059211_3_1_1"/>
<evidence type="ECO:0000259" key="2">
    <source>
        <dbReference type="Pfam" id="PF06916"/>
    </source>
</evidence>
<feature type="domain" description="DUF1279" evidence="2">
    <location>
        <begin position="12"/>
        <end position="137"/>
    </location>
</feature>
<dbReference type="PANTHER" id="PTHR21377">
    <property type="entry name" value="PROTEIN FAM210B, MITOCHONDRIAL"/>
    <property type="match status" value="1"/>
</dbReference>
<keyword evidence="1" id="KW-0812">Transmembrane</keyword>
<sequence>DEPPPKAGFRERLRFLSRRYGWWAIAVYMLTSFIDFGLAFAAIHMLGAEHIRELEARVRHWLGMEKRDHSEEQDTGKNLKQMLGISAQAGHTLAPASSGTKNSGGSGTLWAEAVLAYTIHKTLLLPVRVAATAAILPSFVKLMVKWG</sequence>
<reference evidence="3 4" key="1">
    <citation type="submission" date="2014-05" db="EMBL/GenBank/DDBJ databases">
        <title>Draft genome sequence of a rare smut relative, Tilletiaria anomala UBC 951.</title>
        <authorList>
            <consortium name="DOE Joint Genome Institute"/>
            <person name="Toome M."/>
            <person name="Kuo A."/>
            <person name="Henrissat B."/>
            <person name="Lipzen A."/>
            <person name="Tritt A."/>
            <person name="Yoshinaga Y."/>
            <person name="Zane M."/>
            <person name="Barry K."/>
            <person name="Grigoriev I.V."/>
            <person name="Spatafora J.W."/>
            <person name="Aimea M.C."/>
        </authorList>
    </citation>
    <scope>NUCLEOTIDE SEQUENCE [LARGE SCALE GENOMIC DNA]</scope>
    <source>
        <strain evidence="3 4">UBC 951</strain>
    </source>
</reference>
<protein>
    <recommendedName>
        <fullName evidence="2">DUF1279 domain-containing protein</fullName>
    </recommendedName>
</protein>
<dbReference type="EMBL" id="JMSN01000083">
    <property type="protein sequence ID" value="KDN41149.1"/>
    <property type="molecule type" value="Genomic_DNA"/>
</dbReference>
<proteinExistence type="predicted"/>
<dbReference type="GO" id="GO:0005739">
    <property type="term" value="C:mitochondrion"/>
    <property type="evidence" value="ECO:0007669"/>
    <property type="project" value="TreeGrafter"/>
</dbReference>
<comment type="caution">
    <text evidence="3">The sequence shown here is derived from an EMBL/GenBank/DDBJ whole genome shotgun (WGS) entry which is preliminary data.</text>
</comment>
<keyword evidence="1" id="KW-0472">Membrane</keyword>
<dbReference type="Proteomes" id="UP000027361">
    <property type="component" value="Unassembled WGS sequence"/>
</dbReference>
<feature type="non-terminal residue" evidence="3">
    <location>
        <position position="1"/>
    </location>
</feature>
<dbReference type="InParanoid" id="A0A066VQS3"/>
<accession>A0A066VQS3</accession>
<dbReference type="AlphaFoldDB" id="A0A066VQS3"/>
<name>A0A066VQS3_TILAU</name>
<dbReference type="RefSeq" id="XP_013241618.1">
    <property type="nucleotide sequence ID" value="XM_013386164.1"/>
</dbReference>
<dbReference type="OrthoDB" id="426386at2759"/>
<feature type="non-terminal residue" evidence="3">
    <location>
        <position position="147"/>
    </location>
</feature>
<keyword evidence="1" id="KW-1133">Transmembrane helix</keyword>
<dbReference type="InterPro" id="IPR009688">
    <property type="entry name" value="FAM210A/B-like_dom"/>
</dbReference>
<evidence type="ECO:0000256" key="1">
    <source>
        <dbReference type="SAM" id="Phobius"/>
    </source>
</evidence>
<dbReference type="STRING" id="1037660.A0A066VQS3"/>
<dbReference type="Pfam" id="PF06916">
    <property type="entry name" value="FAM210A-B_dom"/>
    <property type="match status" value="1"/>
</dbReference>
<dbReference type="GeneID" id="25262175"/>
<dbReference type="PANTHER" id="PTHR21377:SF0">
    <property type="entry name" value="PROTEIN FAM210B, MITOCHONDRIAL"/>
    <property type="match status" value="1"/>
</dbReference>
<dbReference type="InterPro" id="IPR045866">
    <property type="entry name" value="FAM210A/B-like"/>
</dbReference>
<organism evidence="3 4">
    <name type="scientific">Tilletiaria anomala (strain ATCC 24038 / CBS 436.72 / UBC 951)</name>
    <dbReference type="NCBI Taxonomy" id="1037660"/>
    <lineage>
        <taxon>Eukaryota</taxon>
        <taxon>Fungi</taxon>
        <taxon>Dikarya</taxon>
        <taxon>Basidiomycota</taxon>
        <taxon>Ustilaginomycotina</taxon>
        <taxon>Exobasidiomycetes</taxon>
        <taxon>Georgefischeriales</taxon>
        <taxon>Tilletiariaceae</taxon>
        <taxon>Tilletiaria</taxon>
    </lineage>
</organism>
<evidence type="ECO:0000313" key="3">
    <source>
        <dbReference type="EMBL" id="KDN41149.1"/>
    </source>
</evidence>
<dbReference type="FunCoup" id="A0A066VQS3">
    <property type="interactions" value="146"/>
</dbReference>
<keyword evidence="4" id="KW-1185">Reference proteome</keyword>
<feature type="transmembrane region" description="Helical" evidence="1">
    <location>
        <begin position="20"/>
        <end position="43"/>
    </location>
</feature>
<gene>
    <name evidence="3" type="ORF">K437DRAFT_217915</name>
</gene>
<evidence type="ECO:0000313" key="4">
    <source>
        <dbReference type="Proteomes" id="UP000027361"/>
    </source>
</evidence>
<dbReference type="OMA" id="YHSSIWT"/>